<dbReference type="RefSeq" id="WP_224138281.1">
    <property type="nucleotide sequence ID" value="NZ_JAIQUM010000013.1"/>
</dbReference>
<evidence type="ECO:0000256" key="4">
    <source>
        <dbReference type="ARBA" id="ARBA00023224"/>
    </source>
</evidence>
<evidence type="ECO:0000256" key="1">
    <source>
        <dbReference type="ARBA" id="ARBA00004236"/>
    </source>
</evidence>
<sequence length="564" mass="61942">MKHLFTFKSIKGRIAAGFILVIVCVIGLSTYNHFSLSKINDNTKEIVDTSFHTLLFGEKLAFTMALGQSSARAYLLMEDKQYKESFEAQFERNKQLREEAISFGVSDDAIAIMDQSLHWFEYVNNRVLTVYDQGDREGAILLLKQQESFAAENLAAYEQSIRNRENSMRTDSETIIALGNSIATVSLITSVLVIIFAVGSALLTSRAVIRPIKVVMSRMEEMASGDLSQEPIMTNSQDEVGQLVESTNKMTEKVRELLQQINHVSESVSTQSEELTQSAIEVKEGSIQVATTMQEMAIGAEAQASHTSDLSATMMEFTEKIQGLNQSGEQIQQASNHVVSLTQTGNDLMEDSSAQMAKIDQIVQGSVVKVKELNEQSKEISTLVEMIRAIAAQTNLLALNAAIEAARAGEHGRGFAVVADEVRKLAEQVEVSVTEITGIVQKIQTETNNVTESLETGYHEVELGTSKIEASRETYHGINQALNQMVNSMQQVQGTLTTIVDDTKDMNAKVMEIAAISEESAAGVEQTSASSQQTSSSMEEVAKSSEGLSRLSERMNDLVKQFKL</sequence>
<dbReference type="PROSITE" id="PS50885">
    <property type="entry name" value="HAMP"/>
    <property type="match status" value="1"/>
</dbReference>
<dbReference type="InterPro" id="IPR003660">
    <property type="entry name" value="HAMP_dom"/>
</dbReference>
<proteinExistence type="inferred from homology"/>
<feature type="compositionally biased region" description="Low complexity" evidence="7">
    <location>
        <begin position="520"/>
        <end position="537"/>
    </location>
</feature>
<dbReference type="Proteomes" id="UP001165287">
    <property type="component" value="Unassembled WGS sequence"/>
</dbReference>
<keyword evidence="4 6" id="KW-0807">Transducer</keyword>
<feature type="domain" description="Methyl-accepting transducer" evidence="9">
    <location>
        <begin position="278"/>
        <end position="528"/>
    </location>
</feature>
<evidence type="ECO:0000259" key="9">
    <source>
        <dbReference type="PROSITE" id="PS50111"/>
    </source>
</evidence>
<accession>A0ABS7UQB6</accession>
<dbReference type="PANTHER" id="PTHR32089:SF112">
    <property type="entry name" value="LYSOZYME-LIKE PROTEIN-RELATED"/>
    <property type="match status" value="1"/>
</dbReference>
<keyword evidence="8" id="KW-1133">Transmembrane helix</keyword>
<keyword evidence="3 8" id="KW-0472">Membrane</keyword>
<evidence type="ECO:0000313" key="11">
    <source>
        <dbReference type="EMBL" id="MBZ5750239.1"/>
    </source>
</evidence>
<name>A0ABS7UQB6_9BACI</name>
<organism evidence="11 12">
    <name type="scientific">Metabacillus rhizolycopersici</name>
    <dbReference type="NCBI Taxonomy" id="2875709"/>
    <lineage>
        <taxon>Bacteria</taxon>
        <taxon>Bacillati</taxon>
        <taxon>Bacillota</taxon>
        <taxon>Bacilli</taxon>
        <taxon>Bacillales</taxon>
        <taxon>Bacillaceae</taxon>
        <taxon>Metabacillus</taxon>
    </lineage>
</organism>
<dbReference type="SUPFAM" id="SSF58104">
    <property type="entry name" value="Methyl-accepting chemotaxis protein (MCP) signaling domain"/>
    <property type="match status" value="1"/>
</dbReference>
<comment type="subcellular location">
    <subcellularLocation>
        <location evidence="1">Cell membrane</location>
    </subcellularLocation>
</comment>
<dbReference type="InterPro" id="IPR004089">
    <property type="entry name" value="MCPsignal_dom"/>
</dbReference>
<feature type="transmembrane region" description="Helical" evidence="8">
    <location>
        <begin position="187"/>
        <end position="209"/>
    </location>
</feature>
<dbReference type="PROSITE" id="PS50111">
    <property type="entry name" value="CHEMOTAXIS_TRANSDUC_2"/>
    <property type="match status" value="1"/>
</dbReference>
<feature type="region of interest" description="Disordered" evidence="7">
    <location>
        <begin position="520"/>
        <end position="556"/>
    </location>
</feature>
<evidence type="ECO:0000313" key="12">
    <source>
        <dbReference type="Proteomes" id="UP001165287"/>
    </source>
</evidence>
<protein>
    <submittedName>
        <fullName evidence="11">Methyl-accepting chemotaxis protein</fullName>
    </submittedName>
</protein>
<evidence type="ECO:0000256" key="2">
    <source>
        <dbReference type="ARBA" id="ARBA00022475"/>
    </source>
</evidence>
<evidence type="ECO:0000256" key="7">
    <source>
        <dbReference type="SAM" id="MobiDB-lite"/>
    </source>
</evidence>
<dbReference type="CDD" id="cd06225">
    <property type="entry name" value="HAMP"/>
    <property type="match status" value="1"/>
</dbReference>
<feature type="transmembrane region" description="Helical" evidence="8">
    <location>
        <begin position="12"/>
        <end position="31"/>
    </location>
</feature>
<comment type="caution">
    <text evidence="11">The sequence shown here is derived from an EMBL/GenBank/DDBJ whole genome shotgun (WGS) entry which is preliminary data.</text>
</comment>
<evidence type="ECO:0000259" key="10">
    <source>
        <dbReference type="PROSITE" id="PS50885"/>
    </source>
</evidence>
<keyword evidence="2" id="KW-1003">Cell membrane</keyword>
<dbReference type="Pfam" id="PF00672">
    <property type="entry name" value="HAMP"/>
    <property type="match status" value="1"/>
</dbReference>
<dbReference type="EMBL" id="JAIQUM010000013">
    <property type="protein sequence ID" value="MBZ5750239.1"/>
    <property type="molecule type" value="Genomic_DNA"/>
</dbReference>
<evidence type="ECO:0000256" key="6">
    <source>
        <dbReference type="PROSITE-ProRule" id="PRU00284"/>
    </source>
</evidence>
<feature type="domain" description="HAMP" evidence="10">
    <location>
        <begin position="206"/>
        <end position="259"/>
    </location>
</feature>
<reference evidence="11" key="1">
    <citation type="submission" date="2024-05" db="EMBL/GenBank/DDBJ databases">
        <title>Metabacillus sp. nov., isolated from the rhizosphere soil of tomato plants.</title>
        <authorList>
            <person name="Ma R."/>
        </authorList>
    </citation>
    <scope>NUCLEOTIDE SEQUENCE</scope>
    <source>
        <strain evidence="11">DBTR6</strain>
    </source>
</reference>
<dbReference type="Pfam" id="PF00015">
    <property type="entry name" value="MCPsignal"/>
    <property type="match status" value="1"/>
</dbReference>
<evidence type="ECO:0000256" key="5">
    <source>
        <dbReference type="ARBA" id="ARBA00029447"/>
    </source>
</evidence>
<keyword evidence="8" id="KW-0812">Transmembrane</keyword>
<dbReference type="Gene3D" id="6.10.340.10">
    <property type="match status" value="1"/>
</dbReference>
<dbReference type="Gene3D" id="1.10.287.950">
    <property type="entry name" value="Methyl-accepting chemotaxis protein"/>
    <property type="match status" value="1"/>
</dbReference>
<evidence type="ECO:0000256" key="8">
    <source>
        <dbReference type="SAM" id="Phobius"/>
    </source>
</evidence>
<keyword evidence="12" id="KW-1185">Reference proteome</keyword>
<dbReference type="CDD" id="cd11386">
    <property type="entry name" value="MCP_signal"/>
    <property type="match status" value="1"/>
</dbReference>
<evidence type="ECO:0000256" key="3">
    <source>
        <dbReference type="ARBA" id="ARBA00023136"/>
    </source>
</evidence>
<dbReference type="PANTHER" id="PTHR32089">
    <property type="entry name" value="METHYL-ACCEPTING CHEMOTAXIS PROTEIN MCPB"/>
    <property type="match status" value="1"/>
</dbReference>
<comment type="similarity">
    <text evidence="5">Belongs to the methyl-accepting chemotaxis (MCP) protein family.</text>
</comment>
<dbReference type="SMART" id="SM00283">
    <property type="entry name" value="MA"/>
    <property type="match status" value="1"/>
</dbReference>
<dbReference type="SMART" id="SM00304">
    <property type="entry name" value="HAMP"/>
    <property type="match status" value="1"/>
</dbReference>
<gene>
    <name evidence="11" type="ORF">K9V48_08260</name>
</gene>